<dbReference type="EMBL" id="JAULSO010000002">
    <property type="protein sequence ID" value="KAK3690043.1"/>
    <property type="molecule type" value="Genomic_DNA"/>
</dbReference>
<evidence type="ECO:0000313" key="3">
    <source>
        <dbReference type="Proteomes" id="UP001270362"/>
    </source>
</evidence>
<evidence type="ECO:0000313" key="2">
    <source>
        <dbReference type="EMBL" id="KAK3690043.1"/>
    </source>
</evidence>
<reference evidence="2" key="1">
    <citation type="journal article" date="2023" name="Mol. Phylogenet. Evol.">
        <title>Genome-scale phylogeny and comparative genomics of the fungal order Sordariales.</title>
        <authorList>
            <person name="Hensen N."/>
            <person name="Bonometti L."/>
            <person name="Westerberg I."/>
            <person name="Brannstrom I.O."/>
            <person name="Guillou S."/>
            <person name="Cros-Aarteil S."/>
            <person name="Calhoun S."/>
            <person name="Haridas S."/>
            <person name="Kuo A."/>
            <person name="Mondo S."/>
            <person name="Pangilinan J."/>
            <person name="Riley R."/>
            <person name="LaButti K."/>
            <person name="Andreopoulos B."/>
            <person name="Lipzen A."/>
            <person name="Chen C."/>
            <person name="Yan M."/>
            <person name="Daum C."/>
            <person name="Ng V."/>
            <person name="Clum A."/>
            <person name="Steindorff A."/>
            <person name="Ohm R.A."/>
            <person name="Martin F."/>
            <person name="Silar P."/>
            <person name="Natvig D.O."/>
            <person name="Lalanne C."/>
            <person name="Gautier V."/>
            <person name="Ament-Velasquez S.L."/>
            <person name="Kruys A."/>
            <person name="Hutchinson M.I."/>
            <person name="Powell A.J."/>
            <person name="Barry K."/>
            <person name="Miller A.N."/>
            <person name="Grigoriev I.V."/>
            <person name="Debuchy R."/>
            <person name="Gladieux P."/>
            <person name="Hiltunen Thoren M."/>
            <person name="Johannesson H."/>
        </authorList>
    </citation>
    <scope>NUCLEOTIDE SEQUENCE</scope>
    <source>
        <strain evidence="2">CBS 314.62</strain>
    </source>
</reference>
<reference evidence="2" key="2">
    <citation type="submission" date="2023-06" db="EMBL/GenBank/DDBJ databases">
        <authorList>
            <consortium name="Lawrence Berkeley National Laboratory"/>
            <person name="Haridas S."/>
            <person name="Hensen N."/>
            <person name="Bonometti L."/>
            <person name="Westerberg I."/>
            <person name="Brannstrom I.O."/>
            <person name="Guillou S."/>
            <person name="Cros-Aarteil S."/>
            <person name="Calhoun S."/>
            <person name="Kuo A."/>
            <person name="Mondo S."/>
            <person name="Pangilinan J."/>
            <person name="Riley R."/>
            <person name="Labutti K."/>
            <person name="Andreopoulos B."/>
            <person name="Lipzen A."/>
            <person name="Chen C."/>
            <person name="Yanf M."/>
            <person name="Daum C."/>
            <person name="Ng V."/>
            <person name="Clum A."/>
            <person name="Steindorff A."/>
            <person name="Ohm R."/>
            <person name="Martin F."/>
            <person name="Silar P."/>
            <person name="Natvig D."/>
            <person name="Lalanne C."/>
            <person name="Gautier V."/>
            <person name="Ament-Velasquez S.L."/>
            <person name="Kruys A."/>
            <person name="Hutchinson M.I."/>
            <person name="Powell A.J."/>
            <person name="Barry K."/>
            <person name="Miller A.N."/>
            <person name="Grigoriev I.V."/>
            <person name="Debuchy R."/>
            <person name="Gladieux P."/>
            <person name="Thoren M.H."/>
            <person name="Johannesson H."/>
        </authorList>
    </citation>
    <scope>NUCLEOTIDE SEQUENCE</scope>
    <source>
        <strain evidence="2">CBS 314.62</strain>
    </source>
</reference>
<gene>
    <name evidence="2" type="ORF">B0T22DRAFT_186069</name>
</gene>
<dbReference type="AlphaFoldDB" id="A0AAE0XCG2"/>
<organism evidence="2 3">
    <name type="scientific">Podospora appendiculata</name>
    <dbReference type="NCBI Taxonomy" id="314037"/>
    <lineage>
        <taxon>Eukaryota</taxon>
        <taxon>Fungi</taxon>
        <taxon>Dikarya</taxon>
        <taxon>Ascomycota</taxon>
        <taxon>Pezizomycotina</taxon>
        <taxon>Sordariomycetes</taxon>
        <taxon>Sordariomycetidae</taxon>
        <taxon>Sordariales</taxon>
        <taxon>Podosporaceae</taxon>
        <taxon>Podospora</taxon>
    </lineage>
</organism>
<accession>A0AAE0XCG2</accession>
<dbReference type="Proteomes" id="UP001270362">
    <property type="component" value="Unassembled WGS sequence"/>
</dbReference>
<protein>
    <recommendedName>
        <fullName evidence="4">Secreted protein</fullName>
    </recommendedName>
</protein>
<comment type="caution">
    <text evidence="2">The sequence shown here is derived from an EMBL/GenBank/DDBJ whole genome shotgun (WGS) entry which is preliminary data.</text>
</comment>
<feature type="signal peptide" evidence="1">
    <location>
        <begin position="1"/>
        <end position="21"/>
    </location>
</feature>
<name>A0AAE0XCG2_9PEZI</name>
<evidence type="ECO:0008006" key="4">
    <source>
        <dbReference type="Google" id="ProtNLM"/>
    </source>
</evidence>
<keyword evidence="3" id="KW-1185">Reference proteome</keyword>
<evidence type="ECO:0000256" key="1">
    <source>
        <dbReference type="SAM" id="SignalP"/>
    </source>
</evidence>
<feature type="chain" id="PRO_5041924992" description="Secreted protein" evidence="1">
    <location>
        <begin position="22"/>
        <end position="95"/>
    </location>
</feature>
<proteinExistence type="predicted"/>
<keyword evidence="1" id="KW-0732">Signal</keyword>
<sequence>MSVCRFFFFAIANVSIVCTTAHKTGRQTGTLSFEERAGMAPSAPLVLALGWELPRVCLLLDMVRPTTREGRDSTSATDLGILVKGGWTIPLGSWT</sequence>